<dbReference type="InterPro" id="IPR006680">
    <property type="entry name" value="Amidohydro-rel"/>
</dbReference>
<comment type="caution">
    <text evidence="3">The sequence shown here is derived from an EMBL/GenBank/DDBJ whole genome shotgun (WGS) entry which is preliminary data.</text>
</comment>
<dbReference type="Gene3D" id="3.20.20.140">
    <property type="entry name" value="Metal-dependent hydrolases"/>
    <property type="match status" value="1"/>
</dbReference>
<keyword evidence="1" id="KW-0456">Lyase</keyword>
<dbReference type="SUPFAM" id="SSF51556">
    <property type="entry name" value="Metallo-dependent hydrolases"/>
    <property type="match status" value="1"/>
</dbReference>
<evidence type="ECO:0000256" key="1">
    <source>
        <dbReference type="ARBA" id="ARBA00023239"/>
    </source>
</evidence>
<dbReference type="InterPro" id="IPR032466">
    <property type="entry name" value="Metal_Hydrolase"/>
</dbReference>
<dbReference type="PANTHER" id="PTHR21240">
    <property type="entry name" value="2-AMINO-3-CARBOXYLMUCONATE-6-SEMIALDEHYDE DECARBOXYLASE"/>
    <property type="match status" value="1"/>
</dbReference>
<dbReference type="Proteomes" id="UP001361239">
    <property type="component" value="Unassembled WGS sequence"/>
</dbReference>
<evidence type="ECO:0000313" key="4">
    <source>
        <dbReference type="Proteomes" id="UP001361239"/>
    </source>
</evidence>
<sequence>MKMEDMVLISVDDHITEPAEVFDNQLSGEDYATAPKLRERENGSNYWEYQGMQMGSVALNAVVGRPREEYGFEPTNLNQLRKGCYDVHARIDDMDVGGIAASMNFSSLAQMDGGVYLQAPDKKQSLTHLRAYNDWHIDEWCGAYPDRFIPLGLLPLWDPQLMADEVKRLAAKGCHAVVFNDNPTKRGLPSVHSDHWEPFWKALVDNDTTVCLHIGCGNVSPHPSMESPIEVNIATMPMAVAFGAADWMNLAALHRYPTMKVALSESGIGWIPYLTERADYSHEQHGAWTHSNTYFGDMKPSEVFRRNFTSCFIDDAYGLRNLDLIGEDRVMFETDYPHSDTPWPHAPEVLWKSVQHLSDEAIDLITHRNAMREFRFNPFKENTRETLNVGALRAKAAAKGVDVSIKSQSGERPVTVGEVRPVTSGDVMAMFTRHAEPADA</sequence>
<feature type="domain" description="Amidohydrolase-related" evidence="2">
    <location>
        <begin position="124"/>
        <end position="376"/>
    </location>
</feature>
<accession>A0ABU8RXM7</accession>
<protein>
    <submittedName>
        <fullName evidence="3">Amidohydrolase family protein</fullName>
    </submittedName>
</protein>
<dbReference type="RefSeq" id="WP_339587746.1">
    <property type="nucleotide sequence ID" value="NZ_JBBHJZ010000003.1"/>
</dbReference>
<dbReference type="EMBL" id="JBBHJZ010000003">
    <property type="protein sequence ID" value="MEJ5977791.1"/>
    <property type="molecule type" value="Genomic_DNA"/>
</dbReference>
<organism evidence="3 4">
    <name type="scientific">Novosphingobium anseongense</name>
    <dbReference type="NCBI Taxonomy" id="3133436"/>
    <lineage>
        <taxon>Bacteria</taxon>
        <taxon>Pseudomonadati</taxon>
        <taxon>Pseudomonadota</taxon>
        <taxon>Alphaproteobacteria</taxon>
        <taxon>Sphingomonadales</taxon>
        <taxon>Sphingomonadaceae</taxon>
        <taxon>Novosphingobium</taxon>
    </lineage>
</organism>
<gene>
    <name evidence="3" type="ORF">WG901_14170</name>
</gene>
<proteinExistence type="predicted"/>
<name>A0ABU8RXM7_9SPHN</name>
<keyword evidence="4" id="KW-1185">Reference proteome</keyword>
<dbReference type="InterPro" id="IPR032465">
    <property type="entry name" value="ACMSD"/>
</dbReference>
<dbReference type="PANTHER" id="PTHR21240:SF28">
    <property type="entry name" value="ISO-OROTATE DECARBOXYLASE (EUROFUNG)"/>
    <property type="match status" value="1"/>
</dbReference>
<evidence type="ECO:0000259" key="2">
    <source>
        <dbReference type="Pfam" id="PF04909"/>
    </source>
</evidence>
<evidence type="ECO:0000313" key="3">
    <source>
        <dbReference type="EMBL" id="MEJ5977791.1"/>
    </source>
</evidence>
<dbReference type="Pfam" id="PF04909">
    <property type="entry name" value="Amidohydro_2"/>
    <property type="match status" value="1"/>
</dbReference>
<reference evidence="3 4" key="1">
    <citation type="submission" date="2024-03" db="EMBL/GenBank/DDBJ databases">
        <authorList>
            <person name="Jo J.-H."/>
        </authorList>
    </citation>
    <scope>NUCLEOTIDE SEQUENCE [LARGE SCALE GENOMIC DNA]</scope>
    <source>
        <strain evidence="3 4">PS1R-30</strain>
    </source>
</reference>